<dbReference type="RefSeq" id="WP_307261002.1">
    <property type="nucleotide sequence ID" value="NZ_JAUSVL010000001.1"/>
</dbReference>
<reference evidence="6" key="1">
    <citation type="submission" date="2023-07" db="EMBL/GenBank/DDBJ databases">
        <title>Genomic Encyclopedia of Type Strains, Phase IV (KMG-IV): sequencing the most valuable type-strain genomes for metagenomic binning, comparative biology and taxonomic classification.</title>
        <authorList>
            <person name="Goeker M."/>
        </authorList>
    </citation>
    <scope>NUCLEOTIDE SEQUENCE</scope>
    <source>
        <strain evidence="6">DSM 24202</strain>
    </source>
</reference>
<dbReference type="AlphaFoldDB" id="A0AAE4AP36"/>
<accession>A0AAE4AP36</accession>
<dbReference type="SUPFAM" id="SSF51905">
    <property type="entry name" value="FAD/NAD(P)-binding domain"/>
    <property type="match status" value="1"/>
</dbReference>
<keyword evidence="1" id="KW-0004">4Fe-4S</keyword>
<name>A0AAE4AP36_9BACT</name>
<dbReference type="Pfam" id="PF12831">
    <property type="entry name" value="FAD_oxidored"/>
    <property type="match status" value="2"/>
</dbReference>
<dbReference type="GO" id="GO:0051539">
    <property type="term" value="F:4 iron, 4 sulfur cluster binding"/>
    <property type="evidence" value="ECO:0007669"/>
    <property type="project" value="UniProtKB-KW"/>
</dbReference>
<proteinExistence type="predicted"/>
<dbReference type="InterPro" id="IPR036188">
    <property type="entry name" value="FAD/NAD-bd_sf"/>
</dbReference>
<protein>
    <recommendedName>
        <fullName evidence="8">FAD-dependent oxidoreductase</fullName>
    </recommendedName>
</protein>
<dbReference type="EMBL" id="JAUSVL010000001">
    <property type="protein sequence ID" value="MDQ0289558.1"/>
    <property type="molecule type" value="Genomic_DNA"/>
</dbReference>
<keyword evidence="7" id="KW-1185">Reference proteome</keyword>
<evidence type="ECO:0000313" key="6">
    <source>
        <dbReference type="EMBL" id="MDQ0289558.1"/>
    </source>
</evidence>
<keyword evidence="5" id="KW-0411">Iron-sulfur</keyword>
<dbReference type="PANTHER" id="PTHR43498">
    <property type="entry name" value="FERREDOXIN:COB-COM HETERODISULFIDE REDUCTASE SUBUNIT A"/>
    <property type="match status" value="1"/>
</dbReference>
<evidence type="ECO:0000256" key="3">
    <source>
        <dbReference type="ARBA" id="ARBA00023002"/>
    </source>
</evidence>
<keyword evidence="3" id="KW-0560">Oxidoreductase</keyword>
<evidence type="ECO:0000256" key="5">
    <source>
        <dbReference type="ARBA" id="ARBA00023014"/>
    </source>
</evidence>
<gene>
    <name evidence="6" type="ORF">J3R75_001665</name>
</gene>
<evidence type="ECO:0000256" key="1">
    <source>
        <dbReference type="ARBA" id="ARBA00022485"/>
    </source>
</evidence>
<evidence type="ECO:0000313" key="7">
    <source>
        <dbReference type="Proteomes" id="UP001238163"/>
    </source>
</evidence>
<keyword evidence="2" id="KW-0479">Metal-binding</keyword>
<dbReference type="InterPro" id="IPR039650">
    <property type="entry name" value="HdrA-like"/>
</dbReference>
<organism evidence="6 7">
    <name type="scientific">Oligosphaera ethanolica</name>
    <dbReference type="NCBI Taxonomy" id="760260"/>
    <lineage>
        <taxon>Bacteria</taxon>
        <taxon>Pseudomonadati</taxon>
        <taxon>Lentisphaerota</taxon>
        <taxon>Oligosphaeria</taxon>
        <taxon>Oligosphaerales</taxon>
        <taxon>Oligosphaeraceae</taxon>
        <taxon>Oligosphaera</taxon>
    </lineage>
</organism>
<evidence type="ECO:0000256" key="4">
    <source>
        <dbReference type="ARBA" id="ARBA00023004"/>
    </source>
</evidence>
<dbReference type="PANTHER" id="PTHR43498:SF1">
    <property type="entry name" value="COB--COM HETERODISULFIDE REDUCTASE IRON-SULFUR SUBUNIT A"/>
    <property type="match status" value="1"/>
</dbReference>
<dbReference type="Gene3D" id="3.50.50.60">
    <property type="entry name" value="FAD/NAD(P)-binding domain"/>
    <property type="match status" value="1"/>
</dbReference>
<comment type="caution">
    <text evidence="6">The sequence shown here is derived from an EMBL/GenBank/DDBJ whole genome shotgun (WGS) entry which is preliminary data.</text>
</comment>
<keyword evidence="4" id="KW-0408">Iron</keyword>
<evidence type="ECO:0000256" key="2">
    <source>
        <dbReference type="ARBA" id="ARBA00022723"/>
    </source>
</evidence>
<dbReference type="GO" id="GO:0046872">
    <property type="term" value="F:metal ion binding"/>
    <property type="evidence" value="ECO:0007669"/>
    <property type="project" value="UniProtKB-KW"/>
</dbReference>
<dbReference type="Proteomes" id="UP001238163">
    <property type="component" value="Unassembled WGS sequence"/>
</dbReference>
<dbReference type="GO" id="GO:0016491">
    <property type="term" value="F:oxidoreductase activity"/>
    <property type="evidence" value="ECO:0007669"/>
    <property type="project" value="UniProtKB-KW"/>
</dbReference>
<sequence>MAMKEWISEPARDIPVSGDYDVVVVGGGIAGAAAALAAARGGSSVCLIEKACALGGLATIGNVIIYLPLCDGRGRQVIGGIGEELLKLSVDDVSEPIENIKVIPTPTCWQPGGDLEERKKHRYRCSYNPITYLYKLERLLLKNRVKLFYDMRFCGLVRDGRRISAVLMESKSGRTALRCKAVIDASGDADVCAAAGEKTQSLKTNVRCGWYYYIDHAGQVQLMPLTKPFNATRRLPESGELFRGDDATQVTKMILASRQLMMDDLAAKQAKSGGNPYPIMMPTIPCFRMTRRLVGKVTLKPSDDHRWFNDTLGMTGDWRKAGPIYCLPMRAMAAVQTPNLISAGRCLSAGGDTWDVTRVIPTCAVSGEAAGASAAFLARENGNVGFLDLDVADLQRYLRRRKNIIDRTILK</sequence>
<evidence type="ECO:0008006" key="8">
    <source>
        <dbReference type="Google" id="ProtNLM"/>
    </source>
</evidence>